<organism evidence="1 2">
    <name type="scientific">Stephania cephalantha</name>
    <dbReference type="NCBI Taxonomy" id="152367"/>
    <lineage>
        <taxon>Eukaryota</taxon>
        <taxon>Viridiplantae</taxon>
        <taxon>Streptophyta</taxon>
        <taxon>Embryophyta</taxon>
        <taxon>Tracheophyta</taxon>
        <taxon>Spermatophyta</taxon>
        <taxon>Magnoliopsida</taxon>
        <taxon>Ranunculales</taxon>
        <taxon>Menispermaceae</taxon>
        <taxon>Menispermoideae</taxon>
        <taxon>Cissampelideae</taxon>
        <taxon>Stephania</taxon>
    </lineage>
</organism>
<dbReference type="Proteomes" id="UP001419268">
    <property type="component" value="Unassembled WGS sequence"/>
</dbReference>
<accession>A0AAP0KSF8</accession>
<evidence type="ECO:0000313" key="1">
    <source>
        <dbReference type="EMBL" id="KAK9157039.1"/>
    </source>
</evidence>
<reference evidence="1 2" key="1">
    <citation type="submission" date="2024-01" db="EMBL/GenBank/DDBJ databases">
        <title>Genome assemblies of Stephania.</title>
        <authorList>
            <person name="Yang L."/>
        </authorList>
    </citation>
    <scope>NUCLEOTIDE SEQUENCE [LARGE SCALE GENOMIC DNA]</scope>
    <source>
        <strain evidence="1">JXDWG</strain>
        <tissue evidence="1">Leaf</tissue>
    </source>
</reference>
<proteinExistence type="predicted"/>
<protein>
    <submittedName>
        <fullName evidence="1">Uncharacterized protein</fullName>
    </submittedName>
</protein>
<dbReference type="AlphaFoldDB" id="A0AAP0KSF8"/>
<sequence length="159" mass="17274">MLRSRPPQKSIVQNKDQMSFSQLSFSLLSLWSLSLTANRLVTALCSPRSPLAALCSHRSPLSHRSSPLTALCSLSLSLALVSRAHRSTRRGRSLPLSPLSDRRFPALSLSRSLSPKSLAQTLNLCRRCDCGCDEASALLSPVPEIGASEALSRRRPTPP</sequence>
<gene>
    <name evidence="1" type="ORF">Scep_003613</name>
</gene>
<name>A0AAP0KSF8_9MAGN</name>
<keyword evidence="2" id="KW-1185">Reference proteome</keyword>
<evidence type="ECO:0000313" key="2">
    <source>
        <dbReference type="Proteomes" id="UP001419268"/>
    </source>
</evidence>
<dbReference type="EMBL" id="JBBNAG010000002">
    <property type="protein sequence ID" value="KAK9157039.1"/>
    <property type="molecule type" value="Genomic_DNA"/>
</dbReference>
<comment type="caution">
    <text evidence="1">The sequence shown here is derived from an EMBL/GenBank/DDBJ whole genome shotgun (WGS) entry which is preliminary data.</text>
</comment>